<dbReference type="Proteomes" id="UP000198304">
    <property type="component" value="Unassembled WGS sequence"/>
</dbReference>
<dbReference type="GO" id="GO:0005886">
    <property type="term" value="C:plasma membrane"/>
    <property type="evidence" value="ECO:0007669"/>
    <property type="project" value="UniProtKB-SubCell"/>
</dbReference>
<dbReference type="PROSITE" id="PS00211">
    <property type="entry name" value="ABC_TRANSPORTER_1"/>
    <property type="match status" value="1"/>
</dbReference>
<comment type="subcellular location">
    <subcellularLocation>
        <location evidence="1">Cell membrane</location>
        <topology evidence="1">Peripheral membrane protein</topology>
    </subcellularLocation>
</comment>
<feature type="domain" description="ABC transporter" evidence="7">
    <location>
        <begin position="2"/>
        <end position="239"/>
    </location>
</feature>
<dbReference type="InterPro" id="IPR017871">
    <property type="entry name" value="ABC_transporter-like_CS"/>
</dbReference>
<organism evidence="8 9">
    <name type="scientific">Anaerovirgula multivorans</name>
    <dbReference type="NCBI Taxonomy" id="312168"/>
    <lineage>
        <taxon>Bacteria</taxon>
        <taxon>Bacillati</taxon>
        <taxon>Bacillota</taxon>
        <taxon>Clostridia</taxon>
        <taxon>Peptostreptococcales</taxon>
        <taxon>Natronincolaceae</taxon>
        <taxon>Anaerovirgula</taxon>
    </lineage>
</organism>
<dbReference type="PIRSF" id="PIRSF039085">
    <property type="entry name" value="ABC_ATPase_HisP"/>
    <property type="match status" value="1"/>
</dbReference>
<reference evidence="8 9" key="1">
    <citation type="submission" date="2017-06" db="EMBL/GenBank/DDBJ databases">
        <authorList>
            <person name="Kim H.J."/>
            <person name="Triplett B.A."/>
        </authorList>
    </citation>
    <scope>NUCLEOTIDE SEQUENCE [LARGE SCALE GENOMIC DNA]</scope>
    <source>
        <strain evidence="8 9">SCA</strain>
    </source>
</reference>
<accession>A0A239A7I6</accession>
<dbReference type="OrthoDB" id="9804199at2"/>
<evidence type="ECO:0000259" key="7">
    <source>
        <dbReference type="PROSITE" id="PS50893"/>
    </source>
</evidence>
<evidence type="ECO:0000256" key="2">
    <source>
        <dbReference type="ARBA" id="ARBA00022448"/>
    </source>
</evidence>
<dbReference type="EMBL" id="FZOJ01000001">
    <property type="protein sequence ID" value="SNR91577.1"/>
    <property type="molecule type" value="Genomic_DNA"/>
</dbReference>
<sequence>MLKLKKIYKSFGDLQVLNGVNLEVKQGEVKAIIGPSGTGKSTLLRCINYLEKPDEGEIILDQLQLNAKTITKKEIYELRKSTAMVFQSFNLFKNKTVLENIIESLVLIKKVEKNKAIEVGMDILKKVGLEEKKNVYPAKLSGGQQQRVAIGRALAINPKVILFDEPTSSLDPELVGEVLELIKKLAKENMTMVIVTHEMSFAKEVADKVAFMDDGKVIQEGTSEELFSSVTNPRISKFISRLSR</sequence>
<dbReference type="GO" id="GO:0015424">
    <property type="term" value="F:ABC-type amino acid transporter activity"/>
    <property type="evidence" value="ECO:0007669"/>
    <property type="project" value="InterPro"/>
</dbReference>
<dbReference type="GO" id="GO:0005524">
    <property type="term" value="F:ATP binding"/>
    <property type="evidence" value="ECO:0007669"/>
    <property type="project" value="UniProtKB-KW"/>
</dbReference>
<keyword evidence="9" id="KW-1185">Reference proteome</keyword>
<dbReference type="InterPro" id="IPR003593">
    <property type="entry name" value="AAA+_ATPase"/>
</dbReference>
<dbReference type="RefSeq" id="WP_089281169.1">
    <property type="nucleotide sequence ID" value="NZ_FZOJ01000001.1"/>
</dbReference>
<gene>
    <name evidence="8" type="ORF">SAMN05446037_1001396</name>
</gene>
<evidence type="ECO:0000313" key="8">
    <source>
        <dbReference type="EMBL" id="SNR91577.1"/>
    </source>
</evidence>
<keyword evidence="2" id="KW-0813">Transport</keyword>
<dbReference type="SUPFAM" id="SSF52540">
    <property type="entry name" value="P-loop containing nucleoside triphosphate hydrolases"/>
    <property type="match status" value="1"/>
</dbReference>
<dbReference type="CDD" id="cd03262">
    <property type="entry name" value="ABC_HisP_GlnQ"/>
    <property type="match status" value="1"/>
</dbReference>
<evidence type="ECO:0000256" key="3">
    <source>
        <dbReference type="ARBA" id="ARBA00022475"/>
    </source>
</evidence>
<dbReference type="SMART" id="SM00382">
    <property type="entry name" value="AAA"/>
    <property type="match status" value="1"/>
</dbReference>
<dbReference type="InterPro" id="IPR030679">
    <property type="entry name" value="ABC_ATPase_HisP-typ"/>
</dbReference>
<dbReference type="PROSITE" id="PS50893">
    <property type="entry name" value="ABC_TRANSPORTER_2"/>
    <property type="match status" value="1"/>
</dbReference>
<dbReference type="GO" id="GO:0016887">
    <property type="term" value="F:ATP hydrolysis activity"/>
    <property type="evidence" value="ECO:0007669"/>
    <property type="project" value="InterPro"/>
</dbReference>
<keyword evidence="6" id="KW-0472">Membrane</keyword>
<dbReference type="PANTHER" id="PTHR43166:SF35">
    <property type="entry name" value="L-CYSTINE IMPORT ATP-BINDING PROTEIN TCYN"/>
    <property type="match status" value="1"/>
</dbReference>
<dbReference type="Gene3D" id="3.40.50.300">
    <property type="entry name" value="P-loop containing nucleotide triphosphate hydrolases"/>
    <property type="match status" value="1"/>
</dbReference>
<name>A0A239A7I6_9FIRM</name>
<evidence type="ECO:0000256" key="4">
    <source>
        <dbReference type="ARBA" id="ARBA00022741"/>
    </source>
</evidence>
<dbReference type="InterPro" id="IPR027417">
    <property type="entry name" value="P-loop_NTPase"/>
</dbReference>
<evidence type="ECO:0000256" key="6">
    <source>
        <dbReference type="ARBA" id="ARBA00023136"/>
    </source>
</evidence>
<protein>
    <submittedName>
        <fullName evidence="8">Amino acid ABC transporter ATP-binding protein, PAAT family</fullName>
    </submittedName>
</protein>
<dbReference type="Pfam" id="PF00005">
    <property type="entry name" value="ABC_tran"/>
    <property type="match status" value="1"/>
</dbReference>
<keyword evidence="4" id="KW-0547">Nucleotide-binding</keyword>
<keyword evidence="3" id="KW-1003">Cell membrane</keyword>
<keyword evidence="5 8" id="KW-0067">ATP-binding</keyword>
<evidence type="ECO:0000256" key="5">
    <source>
        <dbReference type="ARBA" id="ARBA00022840"/>
    </source>
</evidence>
<evidence type="ECO:0000256" key="1">
    <source>
        <dbReference type="ARBA" id="ARBA00004202"/>
    </source>
</evidence>
<dbReference type="PANTHER" id="PTHR43166">
    <property type="entry name" value="AMINO ACID IMPORT ATP-BINDING PROTEIN"/>
    <property type="match status" value="1"/>
</dbReference>
<proteinExistence type="predicted"/>
<dbReference type="AlphaFoldDB" id="A0A239A7I6"/>
<dbReference type="InterPro" id="IPR003439">
    <property type="entry name" value="ABC_transporter-like_ATP-bd"/>
</dbReference>
<dbReference type="InterPro" id="IPR050086">
    <property type="entry name" value="MetN_ABC_transporter-like"/>
</dbReference>
<evidence type="ECO:0000313" key="9">
    <source>
        <dbReference type="Proteomes" id="UP000198304"/>
    </source>
</evidence>